<dbReference type="SUPFAM" id="SSF57850">
    <property type="entry name" value="RING/U-box"/>
    <property type="match status" value="1"/>
</dbReference>
<reference evidence="6" key="1">
    <citation type="journal article" date="2020" name="Nature">
        <title>Giant virus diversity and host interactions through global metagenomics.</title>
        <authorList>
            <person name="Schulz F."/>
            <person name="Roux S."/>
            <person name="Paez-Espino D."/>
            <person name="Jungbluth S."/>
            <person name="Walsh D.A."/>
            <person name="Denef V.J."/>
            <person name="McMahon K.D."/>
            <person name="Konstantinidis K.T."/>
            <person name="Eloe-Fadrosh E.A."/>
            <person name="Kyrpides N.C."/>
            <person name="Woyke T."/>
        </authorList>
    </citation>
    <scope>NUCLEOTIDE SEQUENCE</scope>
    <source>
        <strain evidence="6">GVMAG-M-3300022752-66</strain>
    </source>
</reference>
<evidence type="ECO:0000256" key="3">
    <source>
        <dbReference type="ARBA" id="ARBA00022833"/>
    </source>
</evidence>
<dbReference type="InterPro" id="IPR013083">
    <property type="entry name" value="Znf_RING/FYVE/PHD"/>
</dbReference>
<dbReference type="PROSITE" id="PS50089">
    <property type="entry name" value="ZF_RING_2"/>
    <property type="match status" value="1"/>
</dbReference>
<dbReference type="EMBL" id="MN739495">
    <property type="protein sequence ID" value="QHT08432.1"/>
    <property type="molecule type" value="Genomic_DNA"/>
</dbReference>
<evidence type="ECO:0000256" key="4">
    <source>
        <dbReference type="SAM" id="MobiDB-lite"/>
    </source>
</evidence>
<dbReference type="AlphaFoldDB" id="A0A6C0CW84"/>
<proteinExistence type="predicted"/>
<organism evidence="6">
    <name type="scientific">viral metagenome</name>
    <dbReference type="NCBI Taxonomy" id="1070528"/>
    <lineage>
        <taxon>unclassified sequences</taxon>
        <taxon>metagenomes</taxon>
        <taxon>organismal metagenomes</taxon>
    </lineage>
</organism>
<feature type="domain" description="RING-type" evidence="5">
    <location>
        <begin position="22"/>
        <end position="62"/>
    </location>
</feature>
<dbReference type="Gene3D" id="3.30.40.10">
    <property type="entry name" value="Zinc/RING finger domain, C3HC4 (zinc finger)"/>
    <property type="match status" value="1"/>
</dbReference>
<feature type="compositionally biased region" description="Acidic residues" evidence="4">
    <location>
        <begin position="71"/>
        <end position="102"/>
    </location>
</feature>
<dbReference type="InterPro" id="IPR017907">
    <property type="entry name" value="Znf_RING_CS"/>
</dbReference>
<evidence type="ECO:0000259" key="5">
    <source>
        <dbReference type="PROSITE" id="PS50089"/>
    </source>
</evidence>
<sequence>MHKNKLTYQIIKITMSTETIECCICFEAIGEKNNCVTPCGHKFCFVCLTKALTNNNTCPCCREVLLQSSEEDEDDESEWEENSNSDDEDDNSDQEDEEDEYDINIRNTGREMKVEDFTDNSLELYKKMREKGITKKELMQSVLSYFVVFGNPDLSEELFTQTEEINDKISKILKDSVLELNKELKEKESLNKEQMMFLKEDKERNINALDMIALNYA</sequence>
<protein>
    <recommendedName>
        <fullName evidence="5">RING-type domain-containing protein</fullName>
    </recommendedName>
</protein>
<dbReference type="PANTHER" id="PTHR12109">
    <property type="entry name" value="RING FINGER PROTEIN 141-RELATED"/>
    <property type="match status" value="1"/>
</dbReference>
<evidence type="ECO:0000256" key="2">
    <source>
        <dbReference type="ARBA" id="ARBA00022771"/>
    </source>
</evidence>
<dbReference type="PROSITE" id="PS00518">
    <property type="entry name" value="ZF_RING_1"/>
    <property type="match status" value="1"/>
</dbReference>
<evidence type="ECO:0000313" key="6">
    <source>
        <dbReference type="EMBL" id="QHT08432.1"/>
    </source>
</evidence>
<dbReference type="InterPro" id="IPR001841">
    <property type="entry name" value="Znf_RING"/>
</dbReference>
<feature type="region of interest" description="Disordered" evidence="4">
    <location>
        <begin position="71"/>
        <end position="104"/>
    </location>
</feature>
<keyword evidence="2" id="KW-0863">Zinc-finger</keyword>
<dbReference type="SMART" id="SM00184">
    <property type="entry name" value="RING"/>
    <property type="match status" value="1"/>
</dbReference>
<dbReference type="InterPro" id="IPR047126">
    <property type="entry name" value="RNF141-like"/>
</dbReference>
<keyword evidence="1" id="KW-0479">Metal-binding</keyword>
<evidence type="ECO:0000256" key="1">
    <source>
        <dbReference type="ARBA" id="ARBA00022723"/>
    </source>
</evidence>
<keyword evidence="3" id="KW-0862">Zinc</keyword>
<name>A0A6C0CW84_9ZZZZ</name>
<accession>A0A6C0CW84</accession>
<dbReference type="Pfam" id="PF13639">
    <property type="entry name" value="zf-RING_2"/>
    <property type="match status" value="1"/>
</dbReference>
<dbReference type="GO" id="GO:0008270">
    <property type="term" value="F:zinc ion binding"/>
    <property type="evidence" value="ECO:0007669"/>
    <property type="project" value="UniProtKB-KW"/>
</dbReference>